<dbReference type="GeneID" id="58194798"/>
<keyword evidence="2" id="KW-1185">Reference proteome</keyword>
<dbReference type="AlphaFoldDB" id="N8YKC2"/>
<gene>
    <name evidence="1" type="ORF">F959_01929</name>
</gene>
<evidence type="ECO:0000313" key="1">
    <source>
        <dbReference type="EMBL" id="ENV37121.1"/>
    </source>
</evidence>
<protein>
    <submittedName>
        <fullName evidence="1">Uncharacterized protein</fullName>
    </submittedName>
</protein>
<dbReference type="eggNOG" id="ENOG502Z88X">
    <property type="taxonomic scope" value="Bacteria"/>
</dbReference>
<dbReference type="Proteomes" id="UP000018445">
    <property type="component" value="Unassembled WGS sequence"/>
</dbReference>
<dbReference type="RefSeq" id="WP_004879536.1">
    <property type="nucleotide sequence ID" value="NZ_AKIQ01000025.1"/>
</dbReference>
<organism evidence="1 2">
    <name type="scientific">Acinetobacter venetianus (strain ATCC 31012 / DSM 23050 / BCRC 14357 / CCUG 45561 / CIP 110063 / KCTC 2702 / LMG 19082 / RAG-1)</name>
    <dbReference type="NCBI Taxonomy" id="1191460"/>
    <lineage>
        <taxon>Bacteria</taxon>
        <taxon>Pseudomonadati</taxon>
        <taxon>Pseudomonadota</taxon>
        <taxon>Gammaproteobacteria</taxon>
        <taxon>Moraxellales</taxon>
        <taxon>Moraxellaceae</taxon>
        <taxon>Acinetobacter</taxon>
    </lineage>
</organism>
<reference evidence="1 2" key="1">
    <citation type="submission" date="2013-02" db="EMBL/GenBank/DDBJ databases">
        <title>The Genome Sequence of Acinetobacter venetianus CIP 110063.</title>
        <authorList>
            <consortium name="The Broad Institute Genome Sequencing Platform"/>
            <consortium name="The Broad Institute Genome Sequencing Center for Infectious Disease"/>
            <person name="Cerqueira G."/>
            <person name="Feldgarden M."/>
            <person name="Courvalin P."/>
            <person name="Perichon B."/>
            <person name="Grillot-Courvalin C."/>
            <person name="Clermont D."/>
            <person name="Rocha E."/>
            <person name="Yoon E.-J."/>
            <person name="Nemec A."/>
            <person name="Walker B."/>
            <person name="Young S.K."/>
            <person name="Zeng Q."/>
            <person name="Gargeya S."/>
            <person name="Fitzgerald M."/>
            <person name="Haas B."/>
            <person name="Abouelleil A."/>
            <person name="Alvarado L."/>
            <person name="Arachchi H.M."/>
            <person name="Berlin A.M."/>
            <person name="Chapman S.B."/>
            <person name="Dewar J."/>
            <person name="Goldberg J."/>
            <person name="Griggs A."/>
            <person name="Gujja S."/>
            <person name="Hansen M."/>
            <person name="Howarth C."/>
            <person name="Imamovic A."/>
            <person name="Larimer J."/>
            <person name="McCowan C."/>
            <person name="Murphy C."/>
            <person name="Neiman D."/>
            <person name="Pearson M."/>
            <person name="Priest M."/>
            <person name="Roberts A."/>
            <person name="Saif S."/>
            <person name="Shea T."/>
            <person name="Sisk P."/>
            <person name="Sykes S."/>
            <person name="Wortman J."/>
            <person name="Nusbaum C."/>
            <person name="Birren B."/>
        </authorList>
    </citation>
    <scope>NUCLEOTIDE SEQUENCE [LARGE SCALE GENOMIC DNA]</scope>
    <source>
        <strain evidence="2">ATCC 31012 / DSM 23050 / BCRC 14357 / CCUG 45561 / CIP 110063 / KCTC 2702 / LMG 19082 / RAG-1</strain>
    </source>
</reference>
<comment type="caution">
    <text evidence="1">The sequence shown here is derived from an EMBL/GenBank/DDBJ whole genome shotgun (WGS) entry which is preliminary data.</text>
</comment>
<evidence type="ECO:0000313" key="2">
    <source>
        <dbReference type="Proteomes" id="UP000018445"/>
    </source>
</evidence>
<proteinExistence type="predicted"/>
<dbReference type="PATRIC" id="fig|1191460.12.peg.1917"/>
<dbReference type="EMBL" id="APPO01000013">
    <property type="protein sequence ID" value="ENV37121.1"/>
    <property type="molecule type" value="Genomic_DNA"/>
</dbReference>
<sequence length="216" mass="24837">MNHQSFGECIERLLRGEIIDIWLDKSLYSDLCQPDNLQEINHFLSRLNRNCIRSNDGNGFYCAYLDIESPEIRKIIQRQFNDFVSRIEPIVQWVRLCRTLTNGSKPIEYGDIISKGQLLTSVEQSHLGSEQLKKLAQKVAKQSTSTNASDQLQYVLNYLQDEKYLILAGHDAGTTYRATAKWSLFYEQLEYISACEQIPTDNLHDTAGQLVQDNLI</sequence>
<dbReference type="HOGENOM" id="CLU_109349_0_0_6"/>
<name>N8YKC2_ACIVR</name>
<dbReference type="OrthoDB" id="8565179at2"/>
<accession>N8YKC2</accession>